<feature type="region of interest" description="Disordered" evidence="4">
    <location>
        <begin position="193"/>
        <end position="220"/>
    </location>
</feature>
<dbReference type="OMA" id="EFRWLHC"/>
<dbReference type="Pfam" id="PF04641">
    <property type="entry name" value="Rtf2"/>
    <property type="match status" value="1"/>
</dbReference>
<dbReference type="PANTHER" id="PTHR12775">
    <property type="entry name" value="PROTEIN C20ORF43 HOMOLOG"/>
    <property type="match status" value="1"/>
</dbReference>
<dbReference type="InterPro" id="IPR006735">
    <property type="entry name" value="Rtf2"/>
</dbReference>
<organism evidence="5 6">
    <name type="scientific">Thelohanellus kitauei</name>
    <name type="common">Myxosporean</name>
    <dbReference type="NCBI Taxonomy" id="669202"/>
    <lineage>
        <taxon>Eukaryota</taxon>
        <taxon>Metazoa</taxon>
        <taxon>Cnidaria</taxon>
        <taxon>Myxozoa</taxon>
        <taxon>Myxosporea</taxon>
        <taxon>Bivalvulida</taxon>
        <taxon>Platysporina</taxon>
        <taxon>Myxobolidae</taxon>
        <taxon>Thelohanellus</taxon>
    </lineage>
</organism>
<dbReference type="PANTHER" id="PTHR12775:SF0">
    <property type="entry name" value="REPLICATION TERMINATION FACTOR 2"/>
    <property type="match status" value="1"/>
</dbReference>
<dbReference type="GO" id="GO:0006274">
    <property type="term" value="P:DNA replication termination"/>
    <property type="evidence" value="ECO:0007669"/>
    <property type="project" value="TreeGrafter"/>
</dbReference>
<evidence type="ECO:0000313" key="5">
    <source>
        <dbReference type="EMBL" id="KII62777.1"/>
    </source>
</evidence>
<proteinExistence type="inferred from homology"/>
<dbReference type="InterPro" id="IPR027799">
    <property type="entry name" value="Rtf2_RING-finger"/>
</dbReference>
<evidence type="ECO:0000256" key="3">
    <source>
        <dbReference type="ARBA" id="ARBA00030367"/>
    </source>
</evidence>
<accession>A0A0C2J111</accession>
<feature type="compositionally biased region" description="Basic and acidic residues" evidence="4">
    <location>
        <begin position="193"/>
        <end position="216"/>
    </location>
</feature>
<evidence type="ECO:0000256" key="2">
    <source>
        <dbReference type="ARBA" id="ARBA00015157"/>
    </source>
</evidence>
<evidence type="ECO:0000256" key="4">
    <source>
        <dbReference type="SAM" id="MobiDB-lite"/>
    </source>
</evidence>
<dbReference type="CDD" id="cd16653">
    <property type="entry name" value="RING-like_Rtf2"/>
    <property type="match status" value="1"/>
</dbReference>
<evidence type="ECO:0000313" key="6">
    <source>
        <dbReference type="Proteomes" id="UP000031668"/>
    </source>
</evidence>
<dbReference type="GO" id="GO:0005634">
    <property type="term" value="C:nucleus"/>
    <property type="evidence" value="ECO:0007669"/>
    <property type="project" value="TreeGrafter"/>
</dbReference>
<evidence type="ECO:0000256" key="1">
    <source>
        <dbReference type="ARBA" id="ARBA00009885"/>
    </source>
</evidence>
<comment type="caution">
    <text evidence="5">The sequence shown here is derived from an EMBL/GenBank/DDBJ whole genome shotgun (WGS) entry which is preliminary data.</text>
</comment>
<dbReference type="EMBL" id="JWZT01004873">
    <property type="protein sequence ID" value="KII62777.1"/>
    <property type="molecule type" value="Genomic_DNA"/>
</dbReference>
<gene>
    <name evidence="5" type="ORF">RF11_08953</name>
</gene>
<comment type="similarity">
    <text evidence="1">Belongs to the rtf2 family.</text>
</comment>
<dbReference type="AlphaFoldDB" id="A0A0C2J111"/>
<keyword evidence="6" id="KW-1185">Reference proteome</keyword>
<dbReference type="Proteomes" id="UP000031668">
    <property type="component" value="Unassembled WGS sequence"/>
</dbReference>
<reference evidence="5 6" key="1">
    <citation type="journal article" date="2014" name="Genome Biol. Evol.">
        <title>The genome of the myxosporean Thelohanellus kitauei shows adaptations to nutrient acquisition within its fish host.</title>
        <authorList>
            <person name="Yang Y."/>
            <person name="Xiong J."/>
            <person name="Zhou Z."/>
            <person name="Huo F."/>
            <person name="Miao W."/>
            <person name="Ran C."/>
            <person name="Liu Y."/>
            <person name="Zhang J."/>
            <person name="Feng J."/>
            <person name="Wang M."/>
            <person name="Wang M."/>
            <person name="Wang L."/>
            <person name="Yao B."/>
        </authorList>
    </citation>
    <scope>NUCLEOTIDE SEQUENCE [LARGE SCALE GENOMIC DNA]</scope>
    <source>
        <strain evidence="5">Wuqing</strain>
    </source>
</reference>
<protein>
    <recommendedName>
        <fullName evidence="2">Replication termination factor 2</fullName>
    </recommendedName>
    <alternativeName>
        <fullName evidence="3">Replication termination factor 2 domain-containing protein 1</fullName>
    </alternativeName>
</protein>
<sequence>MGCDGGTIPKRCELVPEKKKKEKKDKNMSRIARWSNCAISHQKLAIPVVSCRKGLLMNKDAVIENILNKNRNFSHVKKLKDVKELSMHINPYYKESNHTDVEIQTISQFVCPISGLEMNGKYKFVFFWSCGCVISKRALDEIKTSTCAVCNQPYNADDVIEINPPEPEEESIPEPVVEFKKVKKAKDTKKSDKSKNIIRVDSEAKEKRTDKHRESSLSKPVVCMNNGSTDFDPKSTQVYKSLFISGDKYKNKPNDKKAYWVSTFSYSV</sequence>
<dbReference type="OrthoDB" id="247013at2759"/>
<name>A0A0C2J111_THEKT</name>